<dbReference type="InterPro" id="IPR036259">
    <property type="entry name" value="MFS_trans_sf"/>
</dbReference>
<dbReference type="InterPro" id="IPR011701">
    <property type="entry name" value="MFS"/>
</dbReference>
<feature type="transmembrane region" description="Helical" evidence="7">
    <location>
        <begin position="246"/>
        <end position="265"/>
    </location>
</feature>
<keyword evidence="6 7" id="KW-0472">Membrane</keyword>
<dbReference type="GO" id="GO:0016020">
    <property type="term" value="C:membrane"/>
    <property type="evidence" value="ECO:0007669"/>
    <property type="project" value="TreeGrafter"/>
</dbReference>
<keyword evidence="3" id="KW-0813">Transport</keyword>
<comment type="similarity">
    <text evidence="2">Belongs to the major facilitator superfamily.</text>
</comment>
<evidence type="ECO:0000313" key="10">
    <source>
        <dbReference type="Proteomes" id="UP000321058"/>
    </source>
</evidence>
<evidence type="ECO:0000256" key="1">
    <source>
        <dbReference type="ARBA" id="ARBA00004127"/>
    </source>
</evidence>
<dbReference type="GO" id="GO:0012505">
    <property type="term" value="C:endomembrane system"/>
    <property type="evidence" value="ECO:0007669"/>
    <property type="project" value="UniProtKB-SubCell"/>
</dbReference>
<dbReference type="PANTHER" id="PTHR23514">
    <property type="entry name" value="BYPASS OF STOP CODON PROTEIN 6"/>
    <property type="match status" value="1"/>
</dbReference>
<feature type="transmembrane region" description="Helical" evidence="7">
    <location>
        <begin position="303"/>
        <end position="324"/>
    </location>
</feature>
<evidence type="ECO:0000256" key="6">
    <source>
        <dbReference type="ARBA" id="ARBA00023136"/>
    </source>
</evidence>
<reference evidence="9 10" key="1">
    <citation type="submission" date="2019-07" db="EMBL/GenBank/DDBJ databases">
        <title>Whole genome shotgun sequence of Reyranella soli NBRC 108950.</title>
        <authorList>
            <person name="Hosoyama A."/>
            <person name="Uohara A."/>
            <person name="Ohji S."/>
            <person name="Ichikawa N."/>
        </authorList>
    </citation>
    <scope>NUCLEOTIDE SEQUENCE [LARGE SCALE GENOMIC DNA]</scope>
    <source>
        <strain evidence="9 10">NBRC 108950</strain>
    </source>
</reference>
<dbReference type="InterPro" id="IPR020846">
    <property type="entry name" value="MFS_dom"/>
</dbReference>
<feature type="transmembrane region" description="Helical" evidence="7">
    <location>
        <begin position="54"/>
        <end position="74"/>
    </location>
</feature>
<feature type="transmembrane region" description="Helical" evidence="7">
    <location>
        <begin position="170"/>
        <end position="191"/>
    </location>
</feature>
<name>A0A512NKZ1_9HYPH</name>
<feature type="transmembrane region" description="Helical" evidence="7">
    <location>
        <begin position="143"/>
        <end position="164"/>
    </location>
</feature>
<sequence length="398" mass="41559">MLMNRGVQPRLLTGLCYVAMMSLAIGINLLPVFLTSIGASFGQDGSLTREELGRLGAVAFAGLVVGTVAAGPLADRYGAKPFIILANVLAVAGLAGMATSQTFALLLTTVFVVGLGAGMLDLTVSPVVAALHPGRRTAAMNWLHSFYPLGAVMTIFAGTLALAFDVGWRAVCWFSIALPLGLTLAFLPLRFPALVSECSGRRSIKELCAKPWFLIALAAIFMGGATELGMAQWLPAYAETSLGFSPTVAGAGLLMFSIAMAMGRIAVGMMEESANSYAIMAAGSLLSGVFFLLGAFLENPVLALAACVAAGFTGSSLWPTMLAVTADRYPNGGASMFAALAAFGNAGGIFMPWVIGFVGDERDLHWGIATSTIAPLLMLPMVMLLFRHRRTQSEASRG</sequence>
<keyword evidence="10" id="KW-1185">Reference proteome</keyword>
<dbReference type="InterPro" id="IPR051788">
    <property type="entry name" value="MFS_Transporter"/>
</dbReference>
<evidence type="ECO:0000256" key="2">
    <source>
        <dbReference type="ARBA" id="ARBA00008335"/>
    </source>
</evidence>
<dbReference type="Proteomes" id="UP000321058">
    <property type="component" value="Unassembled WGS sequence"/>
</dbReference>
<evidence type="ECO:0000256" key="3">
    <source>
        <dbReference type="ARBA" id="ARBA00022448"/>
    </source>
</evidence>
<feature type="transmembrane region" description="Helical" evidence="7">
    <location>
        <begin position="212"/>
        <end position="234"/>
    </location>
</feature>
<comment type="subcellular location">
    <subcellularLocation>
        <location evidence="1">Endomembrane system</location>
        <topology evidence="1">Multi-pass membrane protein</topology>
    </subcellularLocation>
</comment>
<proteinExistence type="inferred from homology"/>
<dbReference type="EMBL" id="BKAJ01000135">
    <property type="protein sequence ID" value="GEP59606.1"/>
    <property type="molecule type" value="Genomic_DNA"/>
</dbReference>
<feature type="transmembrane region" description="Helical" evidence="7">
    <location>
        <begin position="81"/>
        <end position="98"/>
    </location>
</feature>
<organism evidence="9 10">
    <name type="scientific">Reyranella soli</name>
    <dbReference type="NCBI Taxonomy" id="1230389"/>
    <lineage>
        <taxon>Bacteria</taxon>
        <taxon>Pseudomonadati</taxon>
        <taxon>Pseudomonadota</taxon>
        <taxon>Alphaproteobacteria</taxon>
        <taxon>Hyphomicrobiales</taxon>
        <taxon>Reyranellaceae</taxon>
        <taxon>Reyranella</taxon>
    </lineage>
</organism>
<accession>A0A512NKZ1</accession>
<gene>
    <name evidence="9" type="ORF">RSO01_67720</name>
</gene>
<dbReference type="GO" id="GO:0022857">
    <property type="term" value="F:transmembrane transporter activity"/>
    <property type="evidence" value="ECO:0007669"/>
    <property type="project" value="InterPro"/>
</dbReference>
<feature type="transmembrane region" description="Helical" evidence="7">
    <location>
        <begin position="277"/>
        <end position="297"/>
    </location>
</feature>
<evidence type="ECO:0000313" key="9">
    <source>
        <dbReference type="EMBL" id="GEP59606.1"/>
    </source>
</evidence>
<evidence type="ECO:0000256" key="4">
    <source>
        <dbReference type="ARBA" id="ARBA00022692"/>
    </source>
</evidence>
<feature type="transmembrane region" description="Helical" evidence="7">
    <location>
        <begin position="364"/>
        <end position="386"/>
    </location>
</feature>
<evidence type="ECO:0000256" key="5">
    <source>
        <dbReference type="ARBA" id="ARBA00022989"/>
    </source>
</evidence>
<feature type="transmembrane region" description="Helical" evidence="7">
    <location>
        <begin position="104"/>
        <end position="131"/>
    </location>
</feature>
<dbReference type="SUPFAM" id="SSF103473">
    <property type="entry name" value="MFS general substrate transporter"/>
    <property type="match status" value="1"/>
</dbReference>
<feature type="transmembrane region" description="Helical" evidence="7">
    <location>
        <begin position="336"/>
        <end position="358"/>
    </location>
</feature>
<protein>
    <submittedName>
        <fullName evidence="9">MFS transporter</fullName>
    </submittedName>
</protein>
<dbReference type="PROSITE" id="PS50850">
    <property type="entry name" value="MFS"/>
    <property type="match status" value="1"/>
</dbReference>
<feature type="domain" description="Major facilitator superfamily (MFS) profile" evidence="8">
    <location>
        <begin position="12"/>
        <end position="392"/>
    </location>
</feature>
<feature type="transmembrane region" description="Helical" evidence="7">
    <location>
        <begin position="12"/>
        <end position="34"/>
    </location>
</feature>
<dbReference type="AlphaFoldDB" id="A0A512NKZ1"/>
<dbReference type="PANTHER" id="PTHR23514:SF3">
    <property type="entry name" value="BYPASS OF STOP CODON PROTEIN 6"/>
    <property type="match status" value="1"/>
</dbReference>
<dbReference type="Pfam" id="PF07690">
    <property type="entry name" value="MFS_1"/>
    <property type="match status" value="1"/>
</dbReference>
<comment type="caution">
    <text evidence="9">The sequence shown here is derived from an EMBL/GenBank/DDBJ whole genome shotgun (WGS) entry which is preliminary data.</text>
</comment>
<keyword evidence="4 7" id="KW-0812">Transmembrane</keyword>
<evidence type="ECO:0000256" key="7">
    <source>
        <dbReference type="SAM" id="Phobius"/>
    </source>
</evidence>
<evidence type="ECO:0000259" key="8">
    <source>
        <dbReference type="PROSITE" id="PS50850"/>
    </source>
</evidence>
<dbReference type="Gene3D" id="1.20.1250.20">
    <property type="entry name" value="MFS general substrate transporter like domains"/>
    <property type="match status" value="2"/>
</dbReference>
<keyword evidence="5 7" id="KW-1133">Transmembrane helix</keyword>